<dbReference type="AlphaFoldDB" id="A0A9P6RME6"/>
<organism evidence="1 2">
    <name type="scientific">Linnemannia gamsii</name>
    <dbReference type="NCBI Taxonomy" id="64522"/>
    <lineage>
        <taxon>Eukaryota</taxon>
        <taxon>Fungi</taxon>
        <taxon>Fungi incertae sedis</taxon>
        <taxon>Mucoromycota</taxon>
        <taxon>Mortierellomycotina</taxon>
        <taxon>Mortierellomycetes</taxon>
        <taxon>Mortierellales</taxon>
        <taxon>Mortierellaceae</taxon>
        <taxon>Linnemannia</taxon>
    </lineage>
</organism>
<keyword evidence="2" id="KW-1185">Reference proteome</keyword>
<sequence length="195" mass="22032">MSHKQRTMQFPSTLESTHSLHHYYSQSLFLSATVVSYHEVEGDMPTLGHNEQQQTSLYLTDGLVDHSNNEDGYDDMSSLGGQLTAMEINTPYDDWPQDPHQAQQFTDETMVAETTSFFADSSGTTDAYADPAASPYSVHSYFHGYDYYNDYDYYNEHFDSIDGTIYDFDIPMTPADYSNAANSSSSSITHPFPQQ</sequence>
<gene>
    <name evidence="1" type="ORF">BGZ97_012894</name>
</gene>
<dbReference type="Proteomes" id="UP000823405">
    <property type="component" value="Unassembled WGS sequence"/>
</dbReference>
<accession>A0A9P6RME6</accession>
<comment type="caution">
    <text evidence="1">The sequence shown here is derived from an EMBL/GenBank/DDBJ whole genome shotgun (WGS) entry which is preliminary data.</text>
</comment>
<dbReference type="EMBL" id="JAAAIN010000090">
    <property type="protein sequence ID" value="KAG0320760.1"/>
    <property type="molecule type" value="Genomic_DNA"/>
</dbReference>
<proteinExistence type="predicted"/>
<dbReference type="OrthoDB" id="2429739at2759"/>
<reference evidence="1" key="1">
    <citation type="journal article" date="2020" name="Fungal Divers.">
        <title>Resolving the Mortierellaceae phylogeny through synthesis of multi-gene phylogenetics and phylogenomics.</title>
        <authorList>
            <person name="Vandepol N."/>
            <person name="Liber J."/>
            <person name="Desiro A."/>
            <person name="Na H."/>
            <person name="Kennedy M."/>
            <person name="Barry K."/>
            <person name="Grigoriev I.V."/>
            <person name="Miller A.N."/>
            <person name="O'Donnell K."/>
            <person name="Stajich J.E."/>
            <person name="Bonito G."/>
        </authorList>
    </citation>
    <scope>NUCLEOTIDE SEQUENCE</scope>
    <source>
        <strain evidence="1">NVP60</strain>
    </source>
</reference>
<name>A0A9P6RME6_9FUNG</name>
<protein>
    <submittedName>
        <fullName evidence="1">Uncharacterized protein</fullName>
    </submittedName>
</protein>
<evidence type="ECO:0000313" key="2">
    <source>
        <dbReference type="Proteomes" id="UP000823405"/>
    </source>
</evidence>
<evidence type="ECO:0000313" key="1">
    <source>
        <dbReference type="EMBL" id="KAG0320760.1"/>
    </source>
</evidence>